<dbReference type="STRING" id="9009.A0A226N6V5"/>
<keyword evidence="6" id="KW-0805">Transcription regulation</keyword>
<feature type="region of interest" description="Disordered" evidence="9">
    <location>
        <begin position="1"/>
        <end position="70"/>
    </location>
</feature>
<dbReference type="GO" id="GO:0042800">
    <property type="term" value="F:histone H3K4 methyltransferase activity"/>
    <property type="evidence" value="ECO:0007669"/>
    <property type="project" value="TreeGrafter"/>
</dbReference>
<dbReference type="OrthoDB" id="9395859at2759"/>
<feature type="region of interest" description="Disordered" evidence="9">
    <location>
        <begin position="110"/>
        <end position="148"/>
    </location>
</feature>
<evidence type="ECO:0000313" key="10">
    <source>
        <dbReference type="EMBL" id="OXB63305.1"/>
    </source>
</evidence>
<dbReference type="GO" id="GO:0044666">
    <property type="term" value="C:MLL3/4 complex"/>
    <property type="evidence" value="ECO:0007669"/>
    <property type="project" value="TreeGrafter"/>
</dbReference>
<evidence type="ECO:0000256" key="1">
    <source>
        <dbReference type="ARBA" id="ARBA00004123"/>
    </source>
</evidence>
<comment type="caution">
    <text evidence="10">The sequence shown here is derived from an EMBL/GenBank/DDBJ whole genome shotgun (WGS) entry which is preliminary data.</text>
</comment>
<keyword evidence="2" id="KW-0479">Metal-binding</keyword>
<evidence type="ECO:0000256" key="7">
    <source>
        <dbReference type="ARBA" id="ARBA00023163"/>
    </source>
</evidence>
<feature type="non-terminal residue" evidence="10">
    <location>
        <position position="1"/>
    </location>
</feature>
<dbReference type="Proteomes" id="UP000198323">
    <property type="component" value="Unassembled WGS sequence"/>
</dbReference>
<dbReference type="GO" id="GO:0003713">
    <property type="term" value="F:transcription coactivator activity"/>
    <property type="evidence" value="ECO:0007669"/>
    <property type="project" value="TreeGrafter"/>
</dbReference>
<feature type="compositionally biased region" description="Low complexity" evidence="9">
    <location>
        <begin position="60"/>
        <end position="70"/>
    </location>
</feature>
<keyword evidence="5" id="KW-0862">Zinc</keyword>
<evidence type="ECO:0000313" key="11">
    <source>
        <dbReference type="Proteomes" id="UP000198323"/>
    </source>
</evidence>
<dbReference type="EMBL" id="MCFN01000172">
    <property type="protein sequence ID" value="OXB63305.1"/>
    <property type="molecule type" value="Genomic_DNA"/>
</dbReference>
<reference evidence="10 11" key="1">
    <citation type="submission" date="2016-07" db="EMBL/GenBank/DDBJ databases">
        <title>Disparate Historic Effective Population Sizes Predicted by Modern Levels of Genome Diversity for the Scaled Quail (Callipepla squamata) and the Northern Bobwhite (Colinus virginianus): Inferences from First and Second Generation Draft Genome Assemblies for Sympatric New World Quail.</title>
        <authorList>
            <person name="Oldeschulte D.L."/>
            <person name="Halley Y.A."/>
            <person name="Bhattarai E.K."/>
            <person name="Brashear W.A."/>
            <person name="Hill J."/>
            <person name="Metz R.P."/>
            <person name="Johnson C.D."/>
            <person name="Rollins D."/>
            <person name="Peterson M.J."/>
            <person name="Bickhart D.M."/>
            <person name="Decker J.E."/>
            <person name="Seabury C.M."/>
        </authorList>
    </citation>
    <scope>NUCLEOTIDE SEQUENCE [LARGE SCALE GENOMIC DNA]</scope>
    <source>
        <strain evidence="10 11">Texas</strain>
        <tissue evidence="10">Leg muscle</tissue>
    </source>
</reference>
<organism evidence="10 11">
    <name type="scientific">Callipepla squamata</name>
    <name type="common">Scaled quail</name>
    <dbReference type="NCBI Taxonomy" id="9009"/>
    <lineage>
        <taxon>Eukaryota</taxon>
        <taxon>Metazoa</taxon>
        <taxon>Chordata</taxon>
        <taxon>Craniata</taxon>
        <taxon>Vertebrata</taxon>
        <taxon>Euteleostomi</taxon>
        <taxon>Archelosauria</taxon>
        <taxon>Archosauria</taxon>
        <taxon>Dinosauria</taxon>
        <taxon>Saurischia</taxon>
        <taxon>Theropoda</taxon>
        <taxon>Coelurosauria</taxon>
        <taxon>Aves</taxon>
        <taxon>Neognathae</taxon>
        <taxon>Galloanserae</taxon>
        <taxon>Galliformes</taxon>
        <taxon>Odontophoridae</taxon>
        <taxon>Callipepla</taxon>
    </lineage>
</organism>
<dbReference type="GO" id="GO:0008270">
    <property type="term" value="F:zinc ion binding"/>
    <property type="evidence" value="ECO:0007669"/>
    <property type="project" value="UniProtKB-KW"/>
</dbReference>
<proteinExistence type="predicted"/>
<dbReference type="GO" id="GO:0045944">
    <property type="term" value="P:positive regulation of transcription by RNA polymerase II"/>
    <property type="evidence" value="ECO:0007669"/>
    <property type="project" value="TreeGrafter"/>
</dbReference>
<evidence type="ECO:0000256" key="3">
    <source>
        <dbReference type="ARBA" id="ARBA00022737"/>
    </source>
</evidence>
<sequence>PRSRGKTAVEDEDSMDGLEAAETENTVETEVKEQSAEEDAQAEVDSTKQLTPVLQRSVSEESASSTASVGVEAKTSEQLCAFCYCGERSSLGQGDLKQFSPTPGYVIPWRNQPLNKSDASDSADGACERTPKQNSVPRKQRGQKKSRLSVASCTSVSTQTASDDQVVKFWDELSLVGLPDDIDVQALFEPTDHIDQAPERYILGKTTRCWCVTHVTKGTTLSVYNQLWILYQQMGGNVKWIHIECDRSPAVELESQLKDYICTLCKQGEGDQTQSCDVMDTSELIPEPDSITACTNEMEMESGGEDVAFQEQLVLGNGPGQESAVGCVTDGKKEFCSLSECHCSVENPFSFSTV</sequence>
<feature type="compositionally biased region" description="Acidic residues" evidence="9">
    <location>
        <begin position="10"/>
        <end position="27"/>
    </location>
</feature>
<gene>
    <name evidence="10" type="ORF">ASZ78_008238</name>
</gene>
<keyword evidence="11" id="KW-1185">Reference proteome</keyword>
<keyword evidence="4" id="KW-0863">Zinc-finger</keyword>
<name>A0A226N6V5_CALSU</name>
<keyword evidence="3" id="KW-0677">Repeat</keyword>
<protein>
    <submittedName>
        <fullName evidence="10">Uncharacterized protein</fullName>
    </submittedName>
</protein>
<evidence type="ECO:0000256" key="9">
    <source>
        <dbReference type="SAM" id="MobiDB-lite"/>
    </source>
</evidence>
<feature type="compositionally biased region" description="Polar residues" evidence="9">
    <location>
        <begin position="47"/>
        <end position="56"/>
    </location>
</feature>
<comment type="subcellular location">
    <subcellularLocation>
        <location evidence="1">Nucleus</location>
    </subcellularLocation>
</comment>
<evidence type="ECO:0000256" key="5">
    <source>
        <dbReference type="ARBA" id="ARBA00022833"/>
    </source>
</evidence>
<evidence type="ECO:0000256" key="6">
    <source>
        <dbReference type="ARBA" id="ARBA00023015"/>
    </source>
</evidence>
<accession>A0A226N6V5</accession>
<feature type="compositionally biased region" description="Basic residues" evidence="9">
    <location>
        <begin position="138"/>
        <end position="147"/>
    </location>
</feature>
<evidence type="ECO:0000256" key="2">
    <source>
        <dbReference type="ARBA" id="ARBA00022723"/>
    </source>
</evidence>
<evidence type="ECO:0000256" key="4">
    <source>
        <dbReference type="ARBA" id="ARBA00022771"/>
    </source>
</evidence>
<dbReference type="AlphaFoldDB" id="A0A226N6V5"/>
<keyword evidence="7" id="KW-0804">Transcription</keyword>
<dbReference type="PANTHER" id="PTHR45888:SF1">
    <property type="entry name" value="HISTONE-LYSINE N-METHYLTRANSFERASE 2C"/>
    <property type="match status" value="1"/>
</dbReference>
<evidence type="ECO:0000256" key="8">
    <source>
        <dbReference type="ARBA" id="ARBA00023242"/>
    </source>
</evidence>
<keyword evidence="8" id="KW-0539">Nucleus</keyword>
<dbReference type="PANTHER" id="PTHR45888">
    <property type="entry name" value="HL01030P-RELATED"/>
    <property type="match status" value="1"/>
</dbReference>